<reference evidence="1" key="1">
    <citation type="submission" date="2021-03" db="EMBL/GenBank/DDBJ databases">
        <title>Draft genome sequence of rust myrtle Austropuccinia psidii MF-1, a brazilian biotype.</title>
        <authorList>
            <person name="Quecine M.C."/>
            <person name="Pachon D.M.R."/>
            <person name="Bonatelli M.L."/>
            <person name="Correr F.H."/>
            <person name="Franceschini L.M."/>
            <person name="Leite T.F."/>
            <person name="Margarido G.R.A."/>
            <person name="Almeida C.A."/>
            <person name="Ferrarezi J.A."/>
            <person name="Labate C.A."/>
        </authorList>
    </citation>
    <scope>NUCLEOTIDE SEQUENCE</scope>
    <source>
        <strain evidence="1">MF-1</strain>
    </source>
</reference>
<protein>
    <submittedName>
        <fullName evidence="1">Uncharacterized protein</fullName>
    </submittedName>
</protein>
<evidence type="ECO:0000313" key="2">
    <source>
        <dbReference type="Proteomes" id="UP000765509"/>
    </source>
</evidence>
<dbReference type="AlphaFoldDB" id="A0A9Q3JSE9"/>
<keyword evidence="2" id="KW-1185">Reference proteome</keyword>
<dbReference type="EMBL" id="AVOT02079908">
    <property type="protein sequence ID" value="MBW0566912.1"/>
    <property type="molecule type" value="Genomic_DNA"/>
</dbReference>
<dbReference type="Proteomes" id="UP000765509">
    <property type="component" value="Unassembled WGS sequence"/>
</dbReference>
<organism evidence="1 2">
    <name type="scientific">Austropuccinia psidii MF-1</name>
    <dbReference type="NCBI Taxonomy" id="1389203"/>
    <lineage>
        <taxon>Eukaryota</taxon>
        <taxon>Fungi</taxon>
        <taxon>Dikarya</taxon>
        <taxon>Basidiomycota</taxon>
        <taxon>Pucciniomycotina</taxon>
        <taxon>Pucciniomycetes</taxon>
        <taxon>Pucciniales</taxon>
        <taxon>Sphaerophragmiaceae</taxon>
        <taxon>Austropuccinia</taxon>
    </lineage>
</organism>
<gene>
    <name evidence="1" type="ORF">O181_106627</name>
</gene>
<comment type="caution">
    <text evidence="1">The sequence shown here is derived from an EMBL/GenBank/DDBJ whole genome shotgun (WGS) entry which is preliminary data.</text>
</comment>
<evidence type="ECO:0000313" key="1">
    <source>
        <dbReference type="EMBL" id="MBW0566912.1"/>
    </source>
</evidence>
<name>A0A9Q3JSE9_9BASI</name>
<proteinExistence type="predicted"/>
<accession>A0A9Q3JSE9</accession>
<sequence length="93" mass="10881">MIQPHFKDLGFQGDYALQRASAVIETSKAKKLKLIRVIEYFNINLPPSFKMISNKTSPGEACMESEKFILTHKIFKELLQWRIADREFKLEPH</sequence>